<gene>
    <name evidence="3" type="ORF">LCGC14_0290550</name>
</gene>
<name>A0A0F9WEE2_9ZZZZ</name>
<reference evidence="3" key="1">
    <citation type="journal article" date="2015" name="Nature">
        <title>Complex archaea that bridge the gap between prokaryotes and eukaryotes.</title>
        <authorList>
            <person name="Spang A."/>
            <person name="Saw J.H."/>
            <person name="Jorgensen S.L."/>
            <person name="Zaremba-Niedzwiedzka K."/>
            <person name="Martijn J."/>
            <person name="Lind A.E."/>
            <person name="van Eijk R."/>
            <person name="Schleper C."/>
            <person name="Guy L."/>
            <person name="Ettema T.J."/>
        </authorList>
    </citation>
    <scope>NUCLEOTIDE SEQUENCE</scope>
</reference>
<evidence type="ECO:0000313" key="3">
    <source>
        <dbReference type="EMBL" id="KKN84241.1"/>
    </source>
</evidence>
<feature type="transmembrane region" description="Helical" evidence="2">
    <location>
        <begin position="268"/>
        <end position="291"/>
    </location>
</feature>
<feature type="coiled-coil region" evidence="1">
    <location>
        <begin position="206"/>
        <end position="233"/>
    </location>
</feature>
<feature type="transmembrane region" description="Helical" evidence="2">
    <location>
        <begin position="28"/>
        <end position="47"/>
    </location>
</feature>
<accession>A0A0F9WEE2</accession>
<keyword evidence="1" id="KW-0175">Coiled coil</keyword>
<dbReference type="EMBL" id="LAZR01000173">
    <property type="protein sequence ID" value="KKN84241.1"/>
    <property type="molecule type" value="Genomic_DNA"/>
</dbReference>
<keyword evidence="2" id="KW-1133">Transmembrane helix</keyword>
<organism evidence="3">
    <name type="scientific">marine sediment metagenome</name>
    <dbReference type="NCBI Taxonomy" id="412755"/>
    <lineage>
        <taxon>unclassified sequences</taxon>
        <taxon>metagenomes</taxon>
        <taxon>ecological metagenomes</taxon>
    </lineage>
</organism>
<feature type="transmembrane region" description="Helical" evidence="2">
    <location>
        <begin position="130"/>
        <end position="152"/>
    </location>
</feature>
<comment type="caution">
    <text evidence="3">The sequence shown here is derived from an EMBL/GenBank/DDBJ whole genome shotgun (WGS) entry which is preliminary data.</text>
</comment>
<evidence type="ECO:0000256" key="2">
    <source>
        <dbReference type="SAM" id="Phobius"/>
    </source>
</evidence>
<protein>
    <submittedName>
        <fullName evidence="3">Uncharacterized protein</fullName>
    </submittedName>
</protein>
<evidence type="ECO:0000256" key="1">
    <source>
        <dbReference type="SAM" id="Coils"/>
    </source>
</evidence>
<feature type="transmembrane region" description="Helical" evidence="2">
    <location>
        <begin position="158"/>
        <end position="176"/>
    </location>
</feature>
<dbReference type="AlphaFoldDB" id="A0A0F9WEE2"/>
<keyword evidence="2" id="KW-0812">Transmembrane</keyword>
<proteinExistence type="predicted"/>
<feature type="transmembrane region" description="Helical" evidence="2">
    <location>
        <begin position="53"/>
        <end position="70"/>
    </location>
</feature>
<keyword evidence="2" id="KW-0472">Membrane</keyword>
<feature type="transmembrane region" description="Helical" evidence="2">
    <location>
        <begin position="244"/>
        <end position="262"/>
    </location>
</feature>
<sequence length="331" mass="39011">MEEGKIKKDLHSKNKLKFIKKWLNTKKISLFWVIIIFTITVILFSILAIWTPWILLSLIFFPILIWIFTYEDKIISNFELKPLEKESLQEVKILSTLKEITLIISLKMDAYEILLLKYRRLRHRMLGIKIIKLLIYILFAAVIILIVLNLTLTEFSGYWQIQSMISIILAVLFTVYTKVDRIKRRCIPFKNWLKLIQQQITIISNNSIIKSNLAAIKEELSNLNERIDRFKTFFNPAIKIFETIGYLITIITTFITLFINRITALELILYLGISIFLIIVALLIPSFYYFVIDSNQLKHSEEVINVNSKMDLILKKLSEVYFPKKNSLHDD</sequence>